<feature type="transmembrane region" description="Helical" evidence="1">
    <location>
        <begin position="268"/>
        <end position="285"/>
    </location>
</feature>
<dbReference type="RefSeq" id="XP_014158866.1">
    <property type="nucleotide sequence ID" value="XM_014303391.1"/>
</dbReference>
<dbReference type="EMBL" id="KQ241728">
    <property type="protein sequence ID" value="KNC84964.1"/>
    <property type="molecule type" value="Genomic_DNA"/>
</dbReference>
<feature type="transmembrane region" description="Helical" evidence="1">
    <location>
        <begin position="230"/>
        <end position="248"/>
    </location>
</feature>
<keyword evidence="1" id="KW-0472">Membrane</keyword>
<feature type="transmembrane region" description="Helical" evidence="1">
    <location>
        <begin position="202"/>
        <end position="224"/>
    </location>
</feature>
<accession>A0A0L0G7R3</accession>
<dbReference type="AlphaFoldDB" id="A0A0L0G7R3"/>
<gene>
    <name evidence="2" type="ORF">SARC_02819</name>
</gene>
<reference evidence="2 3" key="1">
    <citation type="submission" date="2011-02" db="EMBL/GenBank/DDBJ databases">
        <title>The Genome Sequence of Sphaeroforma arctica JP610.</title>
        <authorList>
            <consortium name="The Broad Institute Genome Sequencing Platform"/>
            <person name="Russ C."/>
            <person name="Cuomo C."/>
            <person name="Young S.K."/>
            <person name="Zeng Q."/>
            <person name="Gargeya S."/>
            <person name="Alvarado L."/>
            <person name="Berlin A."/>
            <person name="Chapman S.B."/>
            <person name="Chen Z."/>
            <person name="Freedman E."/>
            <person name="Gellesch M."/>
            <person name="Goldberg J."/>
            <person name="Griggs A."/>
            <person name="Gujja S."/>
            <person name="Heilman E."/>
            <person name="Heiman D."/>
            <person name="Howarth C."/>
            <person name="Mehta T."/>
            <person name="Neiman D."/>
            <person name="Pearson M."/>
            <person name="Roberts A."/>
            <person name="Saif S."/>
            <person name="Shea T."/>
            <person name="Shenoy N."/>
            <person name="Sisk P."/>
            <person name="Stolte C."/>
            <person name="Sykes S."/>
            <person name="White J."/>
            <person name="Yandava C."/>
            <person name="Burger G."/>
            <person name="Gray M.W."/>
            <person name="Holland P.W.H."/>
            <person name="King N."/>
            <person name="Lang F.B.F."/>
            <person name="Roger A.J."/>
            <person name="Ruiz-Trillo I."/>
            <person name="Haas B."/>
            <person name="Nusbaum C."/>
            <person name="Birren B."/>
        </authorList>
    </citation>
    <scope>NUCLEOTIDE SEQUENCE [LARGE SCALE GENOMIC DNA]</scope>
    <source>
        <strain evidence="2 3">JP610</strain>
    </source>
</reference>
<name>A0A0L0G7R3_9EUKA</name>
<keyword evidence="1" id="KW-1133">Transmembrane helix</keyword>
<feature type="transmembrane region" description="Helical" evidence="1">
    <location>
        <begin position="291"/>
        <end position="315"/>
    </location>
</feature>
<organism evidence="2 3">
    <name type="scientific">Sphaeroforma arctica JP610</name>
    <dbReference type="NCBI Taxonomy" id="667725"/>
    <lineage>
        <taxon>Eukaryota</taxon>
        <taxon>Ichthyosporea</taxon>
        <taxon>Ichthyophonida</taxon>
        <taxon>Sphaeroforma</taxon>
    </lineage>
</organism>
<feature type="transmembrane region" description="Helical" evidence="1">
    <location>
        <begin position="121"/>
        <end position="145"/>
    </location>
</feature>
<evidence type="ECO:0000313" key="2">
    <source>
        <dbReference type="EMBL" id="KNC84964.1"/>
    </source>
</evidence>
<keyword evidence="1" id="KW-0812">Transmembrane</keyword>
<sequence length="337" mass="38497">MYYNVMQFLSTGGATIAVPSTPATNIRLGSNPSAFQGTATWREYNPYARRLFGRTILPVCTATYLTIALILYFATICNWACKDILTFVFTPIAASLALLVTMWTGSMAYRLRKHPVVINRGLVYVVQVHVGTLLGIPVVCVFALQHAGIFTPISAELTILNTYSSFCTFTFFSAVIARQRQIIHLFGLSSYRDAPKNKYRNTVFYIGTMYVVANIASVLFIYLWGDTDYSYLPVLLVDFLCMLMWFICAYQSRHASARFSDFDQLRRLVVMVGMGLIITIIWGYAQHEAFIVQSMVTLMLMIVFLLDSYLSLFRFIQCKWLSVRRCLFPSLYMYMYI</sequence>
<feature type="transmembrane region" description="Helical" evidence="1">
    <location>
        <begin position="51"/>
        <end position="72"/>
    </location>
</feature>
<keyword evidence="3" id="KW-1185">Reference proteome</keyword>
<dbReference type="GeneID" id="25903323"/>
<feature type="transmembrane region" description="Helical" evidence="1">
    <location>
        <begin position="157"/>
        <end position="177"/>
    </location>
</feature>
<evidence type="ECO:0000256" key="1">
    <source>
        <dbReference type="SAM" id="Phobius"/>
    </source>
</evidence>
<dbReference type="Proteomes" id="UP000054560">
    <property type="component" value="Unassembled WGS sequence"/>
</dbReference>
<protein>
    <submittedName>
        <fullName evidence="2">Uncharacterized protein</fullName>
    </submittedName>
</protein>
<proteinExistence type="predicted"/>
<evidence type="ECO:0000313" key="3">
    <source>
        <dbReference type="Proteomes" id="UP000054560"/>
    </source>
</evidence>
<feature type="transmembrane region" description="Helical" evidence="1">
    <location>
        <begin position="84"/>
        <end position="109"/>
    </location>
</feature>